<comment type="similarity">
    <text evidence="1 4">Belongs to the protein disulfide isomerase family.</text>
</comment>
<dbReference type="InterPro" id="IPR051063">
    <property type="entry name" value="PDI"/>
</dbReference>
<feature type="chain" id="PRO_5046295490" evidence="5">
    <location>
        <begin position="22"/>
        <end position="199"/>
    </location>
</feature>
<protein>
    <submittedName>
        <fullName evidence="7">Protein disulfide-isomerase-like protein EhSep2</fullName>
    </submittedName>
</protein>
<keyword evidence="8" id="KW-1185">Reference proteome</keyword>
<evidence type="ECO:0000313" key="8">
    <source>
        <dbReference type="Proteomes" id="UP001642464"/>
    </source>
</evidence>
<evidence type="ECO:0000256" key="1">
    <source>
        <dbReference type="ARBA" id="ARBA00006347"/>
    </source>
</evidence>
<dbReference type="Gene3D" id="3.40.30.10">
    <property type="entry name" value="Glutaredoxin"/>
    <property type="match status" value="1"/>
</dbReference>
<dbReference type="InterPro" id="IPR013766">
    <property type="entry name" value="Thioredoxin_domain"/>
</dbReference>
<reference evidence="7 8" key="1">
    <citation type="submission" date="2024-02" db="EMBL/GenBank/DDBJ databases">
        <authorList>
            <person name="Chen Y."/>
            <person name="Shah S."/>
            <person name="Dougan E. K."/>
            <person name="Thang M."/>
            <person name="Chan C."/>
        </authorList>
    </citation>
    <scope>NUCLEOTIDE SEQUENCE [LARGE SCALE GENOMIC DNA]</scope>
</reference>
<proteinExistence type="inferred from homology"/>
<dbReference type="PRINTS" id="PR00421">
    <property type="entry name" value="THIOREDOXIN"/>
</dbReference>
<dbReference type="Pfam" id="PF00085">
    <property type="entry name" value="Thioredoxin"/>
    <property type="match status" value="1"/>
</dbReference>
<dbReference type="PANTHER" id="PTHR45672:SF3">
    <property type="entry name" value="THIOREDOXIN DOMAIN-CONTAINING PROTEIN 5"/>
    <property type="match status" value="1"/>
</dbReference>
<dbReference type="EMBL" id="CAXAMM010008466">
    <property type="protein sequence ID" value="CAK9017411.1"/>
    <property type="molecule type" value="Genomic_DNA"/>
</dbReference>
<dbReference type="InterPro" id="IPR036356">
    <property type="entry name" value="ERp29_C_sf"/>
</dbReference>
<dbReference type="Proteomes" id="UP001642464">
    <property type="component" value="Unassembled WGS sequence"/>
</dbReference>
<evidence type="ECO:0000256" key="2">
    <source>
        <dbReference type="ARBA" id="ARBA00022729"/>
    </source>
</evidence>
<feature type="domain" description="Thioredoxin" evidence="6">
    <location>
        <begin position="13"/>
        <end position="133"/>
    </location>
</feature>
<dbReference type="PROSITE" id="PS00194">
    <property type="entry name" value="THIOREDOXIN_1"/>
    <property type="match status" value="1"/>
</dbReference>
<dbReference type="InterPro" id="IPR017937">
    <property type="entry name" value="Thioredoxin_CS"/>
</dbReference>
<dbReference type="NCBIfam" id="TIGR01126">
    <property type="entry name" value="pdi_dom"/>
    <property type="match status" value="1"/>
</dbReference>
<dbReference type="InterPro" id="IPR036249">
    <property type="entry name" value="Thioredoxin-like_sf"/>
</dbReference>
<feature type="signal peptide" evidence="5">
    <location>
        <begin position="1"/>
        <end position="21"/>
    </location>
</feature>
<keyword evidence="2 5" id="KW-0732">Signal</keyword>
<dbReference type="SUPFAM" id="SSF52833">
    <property type="entry name" value="Thioredoxin-like"/>
    <property type="match status" value="1"/>
</dbReference>
<dbReference type="CDD" id="cd02961">
    <property type="entry name" value="PDI_a_family"/>
    <property type="match status" value="1"/>
</dbReference>
<sequence length="199" mass="21768">MGRWTLSLCAAVAAVAATASAAEAGAVELSQASFDEVVFESGKNTFIKFFAPWCGHCKRMKPAWDDLADKYKDSDSVVIADVDCPANTALCSKYSVSGYPTVKYFKDGAKEPTDYKGGRDLATLEKFVKDNLEVSCTVSSLETCTDKEKGYHDKWVARGADEVAAELERLKGMTGKAMKPDLKKWLMARLSILKQLAQQ</sequence>
<comment type="caution">
    <text evidence="7">The sequence shown here is derived from an EMBL/GenBank/DDBJ whole genome shotgun (WGS) entry which is preliminary data.</text>
</comment>
<gene>
    <name evidence="7" type="ORF">SCF082_LOCUS13630</name>
</gene>
<evidence type="ECO:0000256" key="5">
    <source>
        <dbReference type="SAM" id="SignalP"/>
    </source>
</evidence>
<evidence type="ECO:0000259" key="6">
    <source>
        <dbReference type="PROSITE" id="PS51352"/>
    </source>
</evidence>
<dbReference type="PANTHER" id="PTHR45672">
    <property type="entry name" value="PROTEIN DISULFIDE-ISOMERASE C17H9.14C-RELATED"/>
    <property type="match status" value="1"/>
</dbReference>
<dbReference type="PROSITE" id="PS51352">
    <property type="entry name" value="THIOREDOXIN_2"/>
    <property type="match status" value="1"/>
</dbReference>
<dbReference type="InterPro" id="IPR005788">
    <property type="entry name" value="PDI_thioredoxin-like_dom"/>
</dbReference>
<name>A0ABP0JSI2_9DINO</name>
<dbReference type="SUPFAM" id="SSF47933">
    <property type="entry name" value="ERP29 C domain-like"/>
    <property type="match status" value="1"/>
</dbReference>
<organism evidence="7 8">
    <name type="scientific">Durusdinium trenchii</name>
    <dbReference type="NCBI Taxonomy" id="1381693"/>
    <lineage>
        <taxon>Eukaryota</taxon>
        <taxon>Sar</taxon>
        <taxon>Alveolata</taxon>
        <taxon>Dinophyceae</taxon>
        <taxon>Suessiales</taxon>
        <taxon>Symbiodiniaceae</taxon>
        <taxon>Durusdinium</taxon>
    </lineage>
</organism>
<evidence type="ECO:0000256" key="3">
    <source>
        <dbReference type="ARBA" id="ARBA00022737"/>
    </source>
</evidence>
<keyword evidence="3" id="KW-0677">Repeat</keyword>
<evidence type="ECO:0000256" key="4">
    <source>
        <dbReference type="RuleBase" id="RU004208"/>
    </source>
</evidence>
<evidence type="ECO:0000313" key="7">
    <source>
        <dbReference type="EMBL" id="CAK9017411.1"/>
    </source>
</evidence>
<accession>A0ABP0JSI2</accession>